<keyword evidence="5" id="KW-1185">Reference proteome</keyword>
<evidence type="ECO:0000313" key="4">
    <source>
        <dbReference type="EMBL" id="KAF2654895.1"/>
    </source>
</evidence>
<evidence type="ECO:0000256" key="3">
    <source>
        <dbReference type="SAM" id="SignalP"/>
    </source>
</evidence>
<dbReference type="AlphaFoldDB" id="A0A6A6T4F1"/>
<keyword evidence="2" id="KW-0472">Membrane</keyword>
<keyword evidence="2" id="KW-1133">Transmembrane helix</keyword>
<feature type="region of interest" description="Disordered" evidence="1">
    <location>
        <begin position="50"/>
        <end position="73"/>
    </location>
</feature>
<evidence type="ECO:0000256" key="2">
    <source>
        <dbReference type="SAM" id="Phobius"/>
    </source>
</evidence>
<reference evidence="4" key="1">
    <citation type="journal article" date="2020" name="Stud. Mycol.">
        <title>101 Dothideomycetes genomes: a test case for predicting lifestyles and emergence of pathogens.</title>
        <authorList>
            <person name="Haridas S."/>
            <person name="Albert R."/>
            <person name="Binder M."/>
            <person name="Bloem J."/>
            <person name="Labutti K."/>
            <person name="Salamov A."/>
            <person name="Andreopoulos B."/>
            <person name="Baker S."/>
            <person name="Barry K."/>
            <person name="Bills G."/>
            <person name="Bluhm B."/>
            <person name="Cannon C."/>
            <person name="Castanera R."/>
            <person name="Culley D."/>
            <person name="Daum C."/>
            <person name="Ezra D."/>
            <person name="Gonzalez J."/>
            <person name="Henrissat B."/>
            <person name="Kuo A."/>
            <person name="Liang C."/>
            <person name="Lipzen A."/>
            <person name="Lutzoni F."/>
            <person name="Magnuson J."/>
            <person name="Mondo S."/>
            <person name="Nolan M."/>
            <person name="Ohm R."/>
            <person name="Pangilinan J."/>
            <person name="Park H.-J."/>
            <person name="Ramirez L."/>
            <person name="Alfaro M."/>
            <person name="Sun H."/>
            <person name="Tritt A."/>
            <person name="Yoshinaga Y."/>
            <person name="Zwiers L.-H."/>
            <person name="Turgeon B."/>
            <person name="Goodwin S."/>
            <person name="Spatafora J."/>
            <person name="Crous P."/>
            <person name="Grigoriev I."/>
        </authorList>
    </citation>
    <scope>NUCLEOTIDE SEQUENCE</scope>
    <source>
        <strain evidence="4">CBS 122681</strain>
    </source>
</reference>
<feature type="signal peptide" evidence="3">
    <location>
        <begin position="1"/>
        <end position="19"/>
    </location>
</feature>
<keyword evidence="3" id="KW-0732">Signal</keyword>
<proteinExistence type="predicted"/>
<sequence length="341" mass="36299">MYFQTALLGGLLLAGHTSASPSKFNSVFQRSDDIEEILRRDASMMATLTRRQDANSADTAPQISTTPQSGDAAKADLNKWEADTKAACSTALTALNGQASNPTGLAVCYNLPFLDNTTGVFQAELRMYNVSAPIDPWIGVTAADISMTMSYKGATLQEMNGTFAKRGDVGFPPIRLREVKDADGILVERQNAAAPTELKVMMYVGEINSNLMGSAMTQAALQPLLVPTIELTAKSPKGADLTATLSSQEASFVNGIFAKQAATSTDPAGAAASASQAVKAATPFQLPGTNLAFFPIGLVVTMVWTGAFILAVGLGTVGRIQFREQYRRRVRREMANGMRTI</sequence>
<keyword evidence="2" id="KW-0812">Transmembrane</keyword>
<evidence type="ECO:0000256" key="1">
    <source>
        <dbReference type="SAM" id="MobiDB-lite"/>
    </source>
</evidence>
<accession>A0A6A6T4F1</accession>
<gene>
    <name evidence="4" type="ORF">K491DRAFT_599912</name>
</gene>
<protein>
    <submittedName>
        <fullName evidence="4">Uncharacterized protein</fullName>
    </submittedName>
</protein>
<organism evidence="4 5">
    <name type="scientific">Lophiostoma macrostomum CBS 122681</name>
    <dbReference type="NCBI Taxonomy" id="1314788"/>
    <lineage>
        <taxon>Eukaryota</taxon>
        <taxon>Fungi</taxon>
        <taxon>Dikarya</taxon>
        <taxon>Ascomycota</taxon>
        <taxon>Pezizomycotina</taxon>
        <taxon>Dothideomycetes</taxon>
        <taxon>Pleosporomycetidae</taxon>
        <taxon>Pleosporales</taxon>
        <taxon>Lophiostomataceae</taxon>
        <taxon>Lophiostoma</taxon>
    </lineage>
</organism>
<name>A0A6A6T4F1_9PLEO</name>
<dbReference type="OrthoDB" id="2596908at2759"/>
<dbReference type="EMBL" id="MU004357">
    <property type="protein sequence ID" value="KAF2654895.1"/>
    <property type="molecule type" value="Genomic_DNA"/>
</dbReference>
<feature type="transmembrane region" description="Helical" evidence="2">
    <location>
        <begin position="292"/>
        <end position="322"/>
    </location>
</feature>
<evidence type="ECO:0000313" key="5">
    <source>
        <dbReference type="Proteomes" id="UP000799324"/>
    </source>
</evidence>
<dbReference type="Proteomes" id="UP000799324">
    <property type="component" value="Unassembled WGS sequence"/>
</dbReference>
<feature type="compositionally biased region" description="Polar residues" evidence="1">
    <location>
        <begin position="54"/>
        <end position="69"/>
    </location>
</feature>
<feature type="chain" id="PRO_5025694579" evidence="3">
    <location>
        <begin position="20"/>
        <end position="341"/>
    </location>
</feature>